<evidence type="ECO:0000313" key="2">
    <source>
        <dbReference type="Proteomes" id="UP001497700"/>
    </source>
</evidence>
<accession>A0ACB9Z9M8</accession>
<reference evidence="1 2" key="1">
    <citation type="journal article" date="2022" name="New Phytol.">
        <title>Ecological generalism drives hyperdiversity of secondary metabolite gene clusters in xylarialean endophytes.</title>
        <authorList>
            <person name="Franco M.E.E."/>
            <person name="Wisecaver J.H."/>
            <person name="Arnold A.E."/>
            <person name="Ju Y.M."/>
            <person name="Slot J.C."/>
            <person name="Ahrendt S."/>
            <person name="Moore L.P."/>
            <person name="Eastman K.E."/>
            <person name="Scott K."/>
            <person name="Konkel Z."/>
            <person name="Mondo S.J."/>
            <person name="Kuo A."/>
            <person name="Hayes R.D."/>
            <person name="Haridas S."/>
            <person name="Andreopoulos B."/>
            <person name="Riley R."/>
            <person name="LaButti K."/>
            <person name="Pangilinan J."/>
            <person name="Lipzen A."/>
            <person name="Amirebrahimi M."/>
            <person name="Yan J."/>
            <person name="Adam C."/>
            <person name="Keymanesh K."/>
            <person name="Ng V."/>
            <person name="Louie K."/>
            <person name="Northen T."/>
            <person name="Drula E."/>
            <person name="Henrissat B."/>
            <person name="Hsieh H.M."/>
            <person name="Youens-Clark K."/>
            <person name="Lutzoni F."/>
            <person name="Miadlikowska J."/>
            <person name="Eastwood D.C."/>
            <person name="Hamelin R.C."/>
            <person name="Grigoriev I.V."/>
            <person name="U'Ren J.M."/>
        </authorList>
    </citation>
    <scope>NUCLEOTIDE SEQUENCE [LARGE SCALE GENOMIC DNA]</scope>
    <source>
        <strain evidence="1 2">CBS 119005</strain>
    </source>
</reference>
<dbReference type="Proteomes" id="UP001497700">
    <property type="component" value="Unassembled WGS sequence"/>
</dbReference>
<protein>
    <submittedName>
        <fullName evidence="1">Uncharacterized protein</fullName>
    </submittedName>
</protein>
<gene>
    <name evidence="1" type="ORF">F4820DRAFT_410204</name>
</gene>
<organism evidence="1 2">
    <name type="scientific">Hypoxylon rubiginosum</name>
    <dbReference type="NCBI Taxonomy" id="110542"/>
    <lineage>
        <taxon>Eukaryota</taxon>
        <taxon>Fungi</taxon>
        <taxon>Dikarya</taxon>
        <taxon>Ascomycota</taxon>
        <taxon>Pezizomycotina</taxon>
        <taxon>Sordariomycetes</taxon>
        <taxon>Xylariomycetidae</taxon>
        <taxon>Xylariales</taxon>
        <taxon>Hypoxylaceae</taxon>
        <taxon>Hypoxylon</taxon>
    </lineage>
</organism>
<evidence type="ECO:0000313" key="1">
    <source>
        <dbReference type="EMBL" id="KAI4868432.1"/>
    </source>
</evidence>
<keyword evidence="2" id="KW-1185">Reference proteome</keyword>
<comment type="caution">
    <text evidence="1">The sequence shown here is derived from an EMBL/GenBank/DDBJ whole genome shotgun (WGS) entry which is preliminary data.</text>
</comment>
<sequence length="611" mass="69650">MESPELYCIGIKVFDAFEKLLGLSNSQLLSKHRDLLVDEEQRFRLWAHSLGLHQHGHASLDYRVRDVTFVKERLAKLLSNLQEHLENLAAIVAGERNPIEDRDTSETHVDEDSTDEESEDESSTKSDTDSRASEESYPSSFHEVDFRFDRLTENVDLLYNLAAKLRNPRNCPQRPVSQLYKHIPDIPAGSRAEYIAEHEIFESTIVAHAQRQQIIEELDPREVNLLDELTNQYATTSYWLIHRTGIANARRKQQFSYWKEHALRLSKAPIQRKPAAPVAQPLEAADNVKINITHSALAPDAAIEQAVPAPVLSIPTSATNFRPSAVQSSDRDSAISNQSRLSTVMNLKGERLEWPPPPTHIKRIGGYFTCPYCEVLCPMQYLEKDAWRVHIVHDLQPYHCTYEDCSDPNRLYGSRQDWVNHESQHTRVWHCREHKEELEFKAQADYVEHLETSHPNAPPERYSQELIAVAAGPSLKQCRACPFCPFHPNTSSDEITDMQKHITFHLELLALLALPTVDDDFDGSDRSSESHEVQCLSRKGSITLNFGEQDRRSFADFIYRGEAQNGKHAVPQYHTSQEGNGKASGDLPTRPKLLYEVEKRIDLISGEASPW</sequence>
<dbReference type="EMBL" id="MU393438">
    <property type="protein sequence ID" value="KAI4868432.1"/>
    <property type="molecule type" value="Genomic_DNA"/>
</dbReference>
<proteinExistence type="predicted"/>
<name>A0ACB9Z9M8_9PEZI</name>